<dbReference type="AlphaFoldDB" id="A0A9D1RNH3"/>
<evidence type="ECO:0000259" key="2">
    <source>
        <dbReference type="Pfam" id="PF03795"/>
    </source>
</evidence>
<sequence length="116" mass="12406">MSHYLLSNITPTGRTLDPEQMQRVIANVTELTREMQDAGIWVFAMHLGDPSAAKVVSGGPDDVTLADGPFAELKEYVGGFTVIDVEDEDTAVSWAARVAEATGLKIEVRAAPNFGG</sequence>
<dbReference type="Gene3D" id="3.30.70.1060">
    <property type="entry name" value="Dimeric alpha+beta barrel"/>
    <property type="match status" value="1"/>
</dbReference>
<dbReference type="Proteomes" id="UP000824190">
    <property type="component" value="Unassembled WGS sequence"/>
</dbReference>
<comment type="caution">
    <text evidence="3">The sequence shown here is derived from an EMBL/GenBank/DDBJ whole genome shotgun (WGS) entry which is preliminary data.</text>
</comment>
<organism evidence="3 4">
    <name type="scientific">Candidatus Corynebacterium avicola</name>
    <dbReference type="NCBI Taxonomy" id="2838527"/>
    <lineage>
        <taxon>Bacteria</taxon>
        <taxon>Bacillati</taxon>
        <taxon>Actinomycetota</taxon>
        <taxon>Actinomycetes</taxon>
        <taxon>Mycobacteriales</taxon>
        <taxon>Corynebacteriaceae</taxon>
        <taxon>Corynebacterium</taxon>
    </lineage>
</organism>
<dbReference type="PANTHER" id="PTHR35174">
    <property type="entry name" value="BLL7171 PROTEIN-RELATED"/>
    <property type="match status" value="1"/>
</dbReference>
<evidence type="ECO:0000313" key="4">
    <source>
        <dbReference type="Proteomes" id="UP000824190"/>
    </source>
</evidence>
<dbReference type="Pfam" id="PF03795">
    <property type="entry name" value="YCII"/>
    <property type="match status" value="1"/>
</dbReference>
<dbReference type="SUPFAM" id="SSF54909">
    <property type="entry name" value="Dimeric alpha+beta barrel"/>
    <property type="match status" value="1"/>
</dbReference>
<reference evidence="3" key="1">
    <citation type="journal article" date="2021" name="PeerJ">
        <title>Extensive microbial diversity within the chicken gut microbiome revealed by metagenomics and culture.</title>
        <authorList>
            <person name="Gilroy R."/>
            <person name="Ravi A."/>
            <person name="Getino M."/>
            <person name="Pursley I."/>
            <person name="Horton D.L."/>
            <person name="Alikhan N.F."/>
            <person name="Baker D."/>
            <person name="Gharbi K."/>
            <person name="Hall N."/>
            <person name="Watson M."/>
            <person name="Adriaenssens E.M."/>
            <person name="Foster-Nyarko E."/>
            <person name="Jarju S."/>
            <person name="Secka A."/>
            <person name="Antonio M."/>
            <person name="Oren A."/>
            <person name="Chaudhuri R.R."/>
            <person name="La Ragione R."/>
            <person name="Hildebrand F."/>
            <person name="Pallen M.J."/>
        </authorList>
    </citation>
    <scope>NUCLEOTIDE SEQUENCE</scope>
    <source>
        <strain evidence="3">CHK32-1732</strain>
    </source>
</reference>
<proteinExistence type="inferred from homology"/>
<feature type="domain" description="YCII-related" evidence="2">
    <location>
        <begin position="5"/>
        <end position="101"/>
    </location>
</feature>
<dbReference type="PANTHER" id="PTHR35174:SF3">
    <property type="entry name" value="BLL7171 PROTEIN"/>
    <property type="match status" value="1"/>
</dbReference>
<dbReference type="EMBL" id="DXGC01000073">
    <property type="protein sequence ID" value="HIW91626.1"/>
    <property type="molecule type" value="Genomic_DNA"/>
</dbReference>
<comment type="similarity">
    <text evidence="1">Belongs to the YciI family.</text>
</comment>
<protein>
    <recommendedName>
        <fullName evidence="2">YCII-related domain-containing protein</fullName>
    </recommendedName>
</protein>
<evidence type="ECO:0000256" key="1">
    <source>
        <dbReference type="ARBA" id="ARBA00007689"/>
    </source>
</evidence>
<name>A0A9D1RNH3_9CORY</name>
<dbReference type="InterPro" id="IPR011008">
    <property type="entry name" value="Dimeric_a/b-barrel"/>
</dbReference>
<gene>
    <name evidence="3" type="ORF">H9870_08200</name>
</gene>
<accession>A0A9D1RNH3</accession>
<reference evidence="3" key="2">
    <citation type="submission" date="2021-04" db="EMBL/GenBank/DDBJ databases">
        <authorList>
            <person name="Gilroy R."/>
        </authorList>
    </citation>
    <scope>NUCLEOTIDE SEQUENCE</scope>
    <source>
        <strain evidence="3">CHK32-1732</strain>
    </source>
</reference>
<evidence type="ECO:0000313" key="3">
    <source>
        <dbReference type="EMBL" id="HIW91626.1"/>
    </source>
</evidence>
<dbReference type="InterPro" id="IPR005545">
    <property type="entry name" value="YCII"/>
</dbReference>